<sequence>MSVTRFDVHALIRLDVPQPLKWAVTLLIVWVAYLLRAKVFTAVPPLPILFFLPAILFSAIFFGRRFGFFATALSSVIAAYFFLPPIGNLGIAAPNAAFSLALFILTSALITVMGSALRNAYLRSEQLQRQTAIAHEDAEKARALAEKGERERQLLLVEFGHRVKNDMQRTIATLHLQAVHSAPDVASALRQAASQINVVASMHDRLAHHDGEMSVDMNEYLQDLVTGLNYSMAETRPVEILVEAQALKLPLDRAGSVGLITNELITNALKHAFPDGRTGKITVDFCRTDQQFVLTVSDDGIGLPDETHDSTLQRKGLGRKLTRALAAQLGGELVATTGDPTGATTVLSFPVVQN</sequence>
<keyword evidence="12 13" id="KW-0472">Membrane</keyword>
<evidence type="ECO:0000256" key="2">
    <source>
        <dbReference type="ARBA" id="ARBA00004141"/>
    </source>
</evidence>
<dbReference type="EC" id="2.7.13.3" evidence="3"/>
<dbReference type="InterPro" id="IPR038318">
    <property type="entry name" value="KdpD_sf"/>
</dbReference>
<reference evidence="15 18" key="2">
    <citation type="submission" date="2020-05" db="EMBL/GenBank/DDBJ databases">
        <title>Genetic diversity of Pseudomonas cichorii.</title>
        <authorList>
            <person name="Tani S."/>
            <person name="Yagi H."/>
            <person name="Hashimoto S."/>
            <person name="Iiyama K."/>
            <person name="Furuya N."/>
        </authorList>
    </citation>
    <scope>NUCLEOTIDE SEQUENCE [LARGE SCALE GENOMIC DNA]</scope>
    <source>
        <strain evidence="15 18">LMG 2162</strain>
    </source>
</reference>
<dbReference type="GO" id="GO:0000160">
    <property type="term" value="P:phosphorelay signal transduction system"/>
    <property type="evidence" value="ECO:0007669"/>
    <property type="project" value="UniProtKB-KW"/>
</dbReference>
<evidence type="ECO:0000256" key="1">
    <source>
        <dbReference type="ARBA" id="ARBA00000085"/>
    </source>
</evidence>
<feature type="domain" description="Histidine kinase" evidence="14">
    <location>
        <begin position="158"/>
        <end position="353"/>
    </location>
</feature>
<evidence type="ECO:0000313" key="17">
    <source>
        <dbReference type="Proteomes" id="UP000278332"/>
    </source>
</evidence>
<evidence type="ECO:0000256" key="7">
    <source>
        <dbReference type="ARBA" id="ARBA00022741"/>
    </source>
</evidence>
<keyword evidence="18" id="KW-1185">Reference proteome</keyword>
<dbReference type="InterPro" id="IPR036890">
    <property type="entry name" value="HATPase_C_sf"/>
</dbReference>
<feature type="transmembrane region" description="Helical" evidence="13">
    <location>
        <begin position="20"/>
        <end position="36"/>
    </location>
</feature>
<dbReference type="EMBL" id="BLWA01000002">
    <property type="protein sequence ID" value="GFM91343.1"/>
    <property type="molecule type" value="Genomic_DNA"/>
</dbReference>
<keyword evidence="8 16" id="KW-0418">Kinase</keyword>
<dbReference type="PANTHER" id="PTHR41523:SF8">
    <property type="entry name" value="ETHYLENE RESPONSE SENSOR PROTEIN"/>
    <property type="match status" value="1"/>
</dbReference>
<evidence type="ECO:0000313" key="15">
    <source>
        <dbReference type="EMBL" id="GFM91343.1"/>
    </source>
</evidence>
<evidence type="ECO:0000256" key="9">
    <source>
        <dbReference type="ARBA" id="ARBA00022840"/>
    </source>
</evidence>
<dbReference type="OrthoDB" id="9816309at2"/>
<dbReference type="Proteomes" id="UP000614982">
    <property type="component" value="Unassembled WGS sequence"/>
</dbReference>
<evidence type="ECO:0000256" key="5">
    <source>
        <dbReference type="ARBA" id="ARBA00022679"/>
    </source>
</evidence>
<dbReference type="GO" id="GO:0005524">
    <property type="term" value="F:ATP binding"/>
    <property type="evidence" value="ECO:0007669"/>
    <property type="project" value="UniProtKB-KW"/>
</dbReference>
<feature type="transmembrane region" description="Helical" evidence="13">
    <location>
        <begin position="95"/>
        <end position="117"/>
    </location>
</feature>
<evidence type="ECO:0000256" key="11">
    <source>
        <dbReference type="ARBA" id="ARBA00023012"/>
    </source>
</evidence>
<dbReference type="GO" id="GO:0016020">
    <property type="term" value="C:membrane"/>
    <property type="evidence" value="ECO:0007669"/>
    <property type="project" value="UniProtKB-SubCell"/>
</dbReference>
<feature type="transmembrane region" description="Helical" evidence="13">
    <location>
        <begin position="42"/>
        <end position="61"/>
    </location>
</feature>
<evidence type="ECO:0000256" key="8">
    <source>
        <dbReference type="ARBA" id="ARBA00022777"/>
    </source>
</evidence>
<dbReference type="InterPro" id="IPR025201">
    <property type="entry name" value="KdpD_TM"/>
</dbReference>
<dbReference type="InterPro" id="IPR005467">
    <property type="entry name" value="His_kinase_dom"/>
</dbReference>
<dbReference type="InterPro" id="IPR003594">
    <property type="entry name" value="HATPase_dom"/>
</dbReference>
<feature type="transmembrane region" description="Helical" evidence="13">
    <location>
        <begin position="66"/>
        <end position="83"/>
    </location>
</feature>
<keyword evidence="5" id="KW-0808">Transferase</keyword>
<dbReference type="Pfam" id="PF13493">
    <property type="entry name" value="DUF4118"/>
    <property type="match status" value="1"/>
</dbReference>
<dbReference type="SUPFAM" id="SSF55874">
    <property type="entry name" value="ATPase domain of HSP90 chaperone/DNA topoisomerase II/histidine kinase"/>
    <property type="match status" value="1"/>
</dbReference>
<comment type="subcellular location">
    <subcellularLocation>
        <location evidence="2">Membrane</location>
        <topology evidence="2">Multi-pass membrane protein</topology>
    </subcellularLocation>
</comment>
<keyword evidence="10 13" id="KW-1133">Transmembrane helix</keyword>
<keyword evidence="9" id="KW-0067">ATP-binding</keyword>
<reference evidence="16 17" key="1">
    <citation type="submission" date="2018-08" db="EMBL/GenBank/DDBJ databases">
        <title>Recombination of ecologically and evolutionarily significant loci maintains genetic cohesion in the Pseudomonas syringae species complex.</title>
        <authorList>
            <person name="Dillon M."/>
            <person name="Thakur S."/>
            <person name="Almeida R.N.D."/>
            <person name="Weir B.S."/>
            <person name="Guttman D.S."/>
        </authorList>
    </citation>
    <scope>NUCLEOTIDE SEQUENCE [LARGE SCALE GENOMIC DNA]</scope>
    <source>
        <strain evidence="16 17">ICMP 6917</strain>
    </source>
</reference>
<evidence type="ECO:0000256" key="3">
    <source>
        <dbReference type="ARBA" id="ARBA00012438"/>
    </source>
</evidence>
<dbReference type="Proteomes" id="UP000278332">
    <property type="component" value="Unassembled WGS sequence"/>
</dbReference>
<dbReference type="EMBL" id="RBRY01000074">
    <property type="protein sequence ID" value="RMR58083.1"/>
    <property type="molecule type" value="Genomic_DNA"/>
</dbReference>
<dbReference type="AlphaFoldDB" id="A0A3M4W2G9"/>
<dbReference type="Pfam" id="PF02518">
    <property type="entry name" value="HATPase_c"/>
    <property type="match status" value="1"/>
</dbReference>
<dbReference type="Pfam" id="PF07568">
    <property type="entry name" value="HisKA_2"/>
    <property type="match status" value="1"/>
</dbReference>
<evidence type="ECO:0000256" key="13">
    <source>
        <dbReference type="SAM" id="Phobius"/>
    </source>
</evidence>
<dbReference type="PANTHER" id="PTHR41523">
    <property type="entry name" value="TWO-COMPONENT SYSTEM SENSOR PROTEIN"/>
    <property type="match status" value="1"/>
</dbReference>
<evidence type="ECO:0000313" key="18">
    <source>
        <dbReference type="Proteomes" id="UP000614982"/>
    </source>
</evidence>
<proteinExistence type="predicted"/>
<comment type="caution">
    <text evidence="16">The sequence shown here is derived from an EMBL/GenBank/DDBJ whole genome shotgun (WGS) entry which is preliminary data.</text>
</comment>
<protein>
    <recommendedName>
        <fullName evidence="3">histidine kinase</fullName>
        <ecNumber evidence="3">2.7.13.3</ecNumber>
    </recommendedName>
</protein>
<evidence type="ECO:0000313" key="16">
    <source>
        <dbReference type="EMBL" id="RMR58083.1"/>
    </source>
</evidence>
<dbReference type="GO" id="GO:0004673">
    <property type="term" value="F:protein histidine kinase activity"/>
    <property type="evidence" value="ECO:0007669"/>
    <property type="project" value="UniProtKB-EC"/>
</dbReference>
<evidence type="ECO:0000259" key="14">
    <source>
        <dbReference type="PROSITE" id="PS50109"/>
    </source>
</evidence>
<accession>A0A3M4W2G9</accession>
<name>A0A3M4W2G9_PSECI</name>
<dbReference type="RefSeq" id="WP_025261605.1">
    <property type="nucleotide sequence ID" value="NZ_BLWA01000002.1"/>
</dbReference>
<evidence type="ECO:0000256" key="6">
    <source>
        <dbReference type="ARBA" id="ARBA00022692"/>
    </source>
</evidence>
<keyword evidence="4" id="KW-0597">Phosphoprotein</keyword>
<gene>
    <name evidence="16" type="ORF">ALP84_03750</name>
    <name evidence="15" type="ORF">PSCICP_13150</name>
</gene>
<dbReference type="GeneID" id="93660766"/>
<dbReference type="InterPro" id="IPR011495">
    <property type="entry name" value="Sig_transdc_His_kin_sub2_dim/P"/>
</dbReference>
<evidence type="ECO:0000256" key="10">
    <source>
        <dbReference type="ARBA" id="ARBA00022989"/>
    </source>
</evidence>
<keyword evidence="6 13" id="KW-0812">Transmembrane</keyword>
<dbReference type="PROSITE" id="PS50109">
    <property type="entry name" value="HIS_KIN"/>
    <property type="match status" value="1"/>
</dbReference>
<keyword evidence="7" id="KW-0547">Nucleotide-binding</keyword>
<evidence type="ECO:0000256" key="12">
    <source>
        <dbReference type="ARBA" id="ARBA00023136"/>
    </source>
</evidence>
<dbReference type="SMART" id="SM00387">
    <property type="entry name" value="HATPase_c"/>
    <property type="match status" value="1"/>
</dbReference>
<organism evidence="16 17">
    <name type="scientific">Pseudomonas cichorii</name>
    <dbReference type="NCBI Taxonomy" id="36746"/>
    <lineage>
        <taxon>Bacteria</taxon>
        <taxon>Pseudomonadati</taxon>
        <taxon>Pseudomonadota</taxon>
        <taxon>Gammaproteobacteria</taxon>
        <taxon>Pseudomonadales</taxon>
        <taxon>Pseudomonadaceae</taxon>
        <taxon>Pseudomonas</taxon>
    </lineage>
</organism>
<keyword evidence="11" id="KW-0902">Two-component regulatory system</keyword>
<dbReference type="Gene3D" id="1.20.120.620">
    <property type="entry name" value="Backbone structure of the membrane domain of e. Coli histidine kinase receptor kdpd"/>
    <property type="match status" value="1"/>
</dbReference>
<dbReference type="Gene3D" id="3.30.565.10">
    <property type="entry name" value="Histidine kinase-like ATPase, C-terminal domain"/>
    <property type="match status" value="1"/>
</dbReference>
<evidence type="ECO:0000256" key="4">
    <source>
        <dbReference type="ARBA" id="ARBA00022553"/>
    </source>
</evidence>
<comment type="catalytic activity">
    <reaction evidence="1">
        <text>ATP + protein L-histidine = ADP + protein N-phospho-L-histidine.</text>
        <dbReference type="EC" id="2.7.13.3"/>
    </reaction>
</comment>